<protein>
    <submittedName>
        <fullName evidence="3">Uncharacterized protein</fullName>
    </submittedName>
</protein>
<gene>
    <name evidence="3" type="ORF">Ani05nite_63330</name>
</gene>
<dbReference type="EMBL" id="BOMQ01000074">
    <property type="protein sequence ID" value="GIE52799.1"/>
    <property type="molecule type" value="Genomic_DNA"/>
</dbReference>
<dbReference type="AlphaFoldDB" id="A0A919JKR2"/>
<dbReference type="Proteomes" id="UP000647172">
    <property type="component" value="Unassembled WGS sequence"/>
</dbReference>
<sequence>MDFAVALLVGNSGRVAAIWLALILLAVIAFFALALPRGVHRPRQITAWLAAGAAQRRAEAERRHREAAEAIRYADEITVAARGAANTAERRREECQRAQAAVEDAWQAYQRADATLARARRAAAYGVPDAPLTEQEHADRAQALRRSAQAAYRRGDLSDTQLLDALTHRNGWDPALHPVEQELVLARAAVAHRFSAYQDAIDAEQAAWQASDIATAAVRSLRQEVASAEALAEAARAVLPQSSRPARGARRVAAAA</sequence>
<feature type="transmembrane region" description="Helical" evidence="2">
    <location>
        <begin position="16"/>
        <end position="35"/>
    </location>
</feature>
<keyword evidence="4" id="KW-1185">Reference proteome</keyword>
<evidence type="ECO:0000256" key="2">
    <source>
        <dbReference type="SAM" id="Phobius"/>
    </source>
</evidence>
<comment type="caution">
    <text evidence="3">The sequence shown here is derived from an EMBL/GenBank/DDBJ whole genome shotgun (WGS) entry which is preliminary data.</text>
</comment>
<keyword evidence="2" id="KW-0812">Transmembrane</keyword>
<evidence type="ECO:0000313" key="3">
    <source>
        <dbReference type="EMBL" id="GIE52799.1"/>
    </source>
</evidence>
<reference evidence="3" key="1">
    <citation type="submission" date="2021-01" db="EMBL/GenBank/DDBJ databases">
        <title>Whole genome shotgun sequence of Actinoplanes nipponensis NBRC 14063.</title>
        <authorList>
            <person name="Komaki H."/>
            <person name="Tamura T."/>
        </authorList>
    </citation>
    <scope>NUCLEOTIDE SEQUENCE</scope>
    <source>
        <strain evidence="3">NBRC 14063</strain>
    </source>
</reference>
<accession>A0A919JKR2</accession>
<name>A0A919JKR2_9ACTN</name>
<dbReference type="RefSeq" id="WP_203774464.1">
    <property type="nucleotide sequence ID" value="NZ_BAAAYJ010000108.1"/>
</dbReference>
<keyword evidence="2" id="KW-0472">Membrane</keyword>
<feature type="coiled-coil region" evidence="1">
    <location>
        <begin position="50"/>
        <end position="105"/>
    </location>
</feature>
<evidence type="ECO:0000313" key="4">
    <source>
        <dbReference type="Proteomes" id="UP000647172"/>
    </source>
</evidence>
<keyword evidence="2" id="KW-1133">Transmembrane helix</keyword>
<organism evidence="3 4">
    <name type="scientific">Actinoplanes nipponensis</name>
    <dbReference type="NCBI Taxonomy" id="135950"/>
    <lineage>
        <taxon>Bacteria</taxon>
        <taxon>Bacillati</taxon>
        <taxon>Actinomycetota</taxon>
        <taxon>Actinomycetes</taxon>
        <taxon>Micromonosporales</taxon>
        <taxon>Micromonosporaceae</taxon>
        <taxon>Actinoplanes</taxon>
    </lineage>
</organism>
<proteinExistence type="predicted"/>
<keyword evidence="1" id="KW-0175">Coiled coil</keyword>
<evidence type="ECO:0000256" key="1">
    <source>
        <dbReference type="SAM" id="Coils"/>
    </source>
</evidence>